<dbReference type="Pfam" id="PF13701">
    <property type="entry name" value="DDE_Tnp_1_4"/>
    <property type="match status" value="1"/>
</dbReference>
<keyword evidence="3" id="KW-1185">Reference proteome</keyword>
<evidence type="ECO:0000259" key="1">
    <source>
        <dbReference type="Pfam" id="PF13701"/>
    </source>
</evidence>
<dbReference type="EMBL" id="BAAASN010000014">
    <property type="protein sequence ID" value="GAA2273491.1"/>
    <property type="molecule type" value="Genomic_DNA"/>
</dbReference>
<dbReference type="InterPro" id="IPR025668">
    <property type="entry name" value="Tnp_DDE_dom"/>
</dbReference>
<gene>
    <name evidence="2" type="ORF">GCM10010368_48630</name>
</gene>
<reference evidence="2 3" key="1">
    <citation type="journal article" date="2019" name="Int. J. Syst. Evol. Microbiol.">
        <title>The Global Catalogue of Microorganisms (GCM) 10K type strain sequencing project: providing services to taxonomists for standard genome sequencing and annotation.</title>
        <authorList>
            <consortium name="The Broad Institute Genomics Platform"/>
            <consortium name="The Broad Institute Genome Sequencing Center for Infectious Disease"/>
            <person name="Wu L."/>
            <person name="Ma J."/>
        </authorList>
    </citation>
    <scope>NUCLEOTIDE SEQUENCE [LARGE SCALE GENOMIC DNA]</scope>
    <source>
        <strain evidence="2 3">JCM 4823</strain>
    </source>
</reference>
<evidence type="ECO:0000313" key="3">
    <source>
        <dbReference type="Proteomes" id="UP001500442"/>
    </source>
</evidence>
<sequence>MKKRIGSYPHVRVEGDGRSVVSQAGAVLLVETVRKTGLDQALSAALRPWRKPRAVQHPGKVLLDVALAVVLGGDCLADVAMLRVEPAVFGPVASDPTVSRLLDTLAAGGTRALTAIRAARAATCASTCGSWPVTRRRTAAGR</sequence>
<evidence type="ECO:0000313" key="2">
    <source>
        <dbReference type="EMBL" id="GAA2273491.1"/>
    </source>
</evidence>
<proteinExistence type="predicted"/>
<organism evidence="2 3">
    <name type="scientific">Streptomyces roseiscleroticus</name>
    <dbReference type="NCBI Taxonomy" id="1972"/>
    <lineage>
        <taxon>Bacteria</taxon>
        <taxon>Bacillati</taxon>
        <taxon>Actinomycetota</taxon>
        <taxon>Actinomycetes</taxon>
        <taxon>Kitasatosporales</taxon>
        <taxon>Streptomycetaceae</taxon>
        <taxon>Streptomyces</taxon>
    </lineage>
</organism>
<dbReference type="Proteomes" id="UP001500442">
    <property type="component" value="Unassembled WGS sequence"/>
</dbReference>
<protein>
    <recommendedName>
        <fullName evidence="1">Transposase DDE domain-containing protein</fullName>
    </recommendedName>
</protein>
<name>A0ABN3EWT7_9ACTN</name>
<comment type="caution">
    <text evidence="2">The sequence shown here is derived from an EMBL/GenBank/DDBJ whole genome shotgun (WGS) entry which is preliminary data.</text>
</comment>
<feature type="domain" description="Transposase DDE" evidence="1">
    <location>
        <begin position="5"/>
        <end position="117"/>
    </location>
</feature>
<accession>A0ABN3EWT7</accession>